<sequence>MCSNICKLCRRLILSQTVTFATDTLTVNLPDGSYRNREKYCLVLAQTIPDTATINAPVVVTIGTGTTTFPLLDCTGSPVTAGQLRTRTRYATRVNTTQTGGSFRLLGGLCGVNNDLAAITSET</sequence>
<proteinExistence type="predicted"/>
<evidence type="ECO:0000313" key="1">
    <source>
        <dbReference type="EMBL" id="DAG01312.1"/>
    </source>
</evidence>
<reference evidence="1" key="1">
    <citation type="journal article" date="2021" name="Proc. Natl. Acad. Sci. U.S.A.">
        <title>A Catalog of Tens of Thousands of Viruses from Human Metagenomes Reveals Hidden Associations with Chronic Diseases.</title>
        <authorList>
            <person name="Tisza M.J."/>
            <person name="Buck C.B."/>
        </authorList>
    </citation>
    <scope>NUCLEOTIDE SEQUENCE</scope>
    <source>
        <strain evidence="1">Ctk6V34</strain>
    </source>
</reference>
<accession>A0A8S5V3H4</accession>
<dbReference type="EMBL" id="BK016190">
    <property type="protein sequence ID" value="DAG01312.1"/>
    <property type="molecule type" value="Genomic_DNA"/>
</dbReference>
<organism evidence="1">
    <name type="scientific">Myoviridae sp. ctk6V34</name>
    <dbReference type="NCBI Taxonomy" id="2825164"/>
    <lineage>
        <taxon>Viruses</taxon>
        <taxon>Duplodnaviria</taxon>
        <taxon>Heunggongvirae</taxon>
        <taxon>Uroviricota</taxon>
        <taxon>Caudoviricetes</taxon>
    </lineage>
</organism>
<name>A0A8S5V3H4_9CAUD</name>
<protein>
    <submittedName>
        <fullName evidence="1">Uncharacterized protein</fullName>
    </submittedName>
</protein>